<gene>
    <name evidence="3" type="ORF">EOT05_03275</name>
</gene>
<evidence type="ECO:0000313" key="3">
    <source>
        <dbReference type="EMBL" id="RWZ78744.1"/>
    </source>
</evidence>
<dbReference type="SUPFAM" id="SSF55811">
    <property type="entry name" value="Nudix"/>
    <property type="match status" value="1"/>
</dbReference>
<dbReference type="EMBL" id="SCKX01000001">
    <property type="protein sequence ID" value="RWZ78744.1"/>
    <property type="molecule type" value="Genomic_DNA"/>
</dbReference>
<evidence type="ECO:0000313" key="4">
    <source>
        <dbReference type="Proteomes" id="UP000289257"/>
    </source>
</evidence>
<keyword evidence="1 3" id="KW-0378">Hydrolase</keyword>
<dbReference type="PROSITE" id="PS00893">
    <property type="entry name" value="NUDIX_BOX"/>
    <property type="match status" value="1"/>
</dbReference>
<dbReference type="InterPro" id="IPR015797">
    <property type="entry name" value="NUDIX_hydrolase-like_dom_sf"/>
</dbReference>
<organism evidence="3 4">
    <name type="scientific">Candidatus Microsaccharimonas sossegonensis</name>
    <dbReference type="NCBI Taxonomy" id="2506948"/>
    <lineage>
        <taxon>Bacteria</taxon>
        <taxon>Candidatus Saccharimonadota</taxon>
        <taxon>Candidatus Saccharimonadia</taxon>
        <taxon>Candidatus Saccharimonadales</taxon>
        <taxon>Candidatus Saccharimonadaceae</taxon>
        <taxon>Candidatus Microsaccharimonas</taxon>
    </lineage>
</organism>
<feature type="domain" description="Nudix hydrolase" evidence="2">
    <location>
        <begin position="8"/>
        <end position="141"/>
    </location>
</feature>
<dbReference type="InterPro" id="IPR020084">
    <property type="entry name" value="NUDIX_hydrolase_CS"/>
</dbReference>
<dbReference type="InterPro" id="IPR000086">
    <property type="entry name" value="NUDIX_hydrolase_dom"/>
</dbReference>
<protein>
    <submittedName>
        <fullName evidence="3">NUDIX hydrolase</fullName>
    </submittedName>
</protein>
<dbReference type="PROSITE" id="PS51462">
    <property type="entry name" value="NUDIX"/>
    <property type="match status" value="1"/>
</dbReference>
<dbReference type="Gene3D" id="3.90.79.10">
    <property type="entry name" value="Nucleoside Triphosphate Pyrophosphohydrolase"/>
    <property type="match status" value="1"/>
</dbReference>
<dbReference type="GO" id="GO:0016787">
    <property type="term" value="F:hydrolase activity"/>
    <property type="evidence" value="ECO:0007669"/>
    <property type="project" value="UniProtKB-KW"/>
</dbReference>
<dbReference type="Pfam" id="PF00293">
    <property type="entry name" value="NUDIX"/>
    <property type="match status" value="1"/>
</dbReference>
<accession>A0A4Q0AHY6</accession>
<evidence type="ECO:0000256" key="1">
    <source>
        <dbReference type="ARBA" id="ARBA00022801"/>
    </source>
</evidence>
<reference evidence="3" key="1">
    <citation type="submission" date="2019-01" db="EMBL/GenBank/DDBJ databases">
        <title>Genomic signatures and co-occurrence patterns of the ultra-small Saccharimodia (Patescibacteria phylum) suggest a symbiotic lifestyle.</title>
        <authorList>
            <person name="Lemos L."/>
            <person name="Medeiros J."/>
            <person name="Andreote F."/>
            <person name="Fernandes G."/>
            <person name="Varani A."/>
            <person name="Oliveira G."/>
            <person name="Pylro V."/>
        </authorList>
    </citation>
    <scope>NUCLEOTIDE SEQUENCE [LARGE SCALE GENOMIC DNA]</scope>
    <source>
        <strain evidence="3">AMD02</strain>
    </source>
</reference>
<name>A0A4Q0AHY6_9BACT</name>
<proteinExistence type="predicted"/>
<dbReference type="AlphaFoldDB" id="A0A4Q0AHY6"/>
<dbReference type="Proteomes" id="UP000289257">
    <property type="component" value="Unassembled WGS sequence"/>
</dbReference>
<comment type="caution">
    <text evidence="3">The sequence shown here is derived from an EMBL/GenBank/DDBJ whole genome shotgun (WGS) entry which is preliminary data.</text>
</comment>
<evidence type="ECO:0000259" key="2">
    <source>
        <dbReference type="PROSITE" id="PS51462"/>
    </source>
</evidence>
<sequence>MKQLHSIGTQDSLIDYVDRPTVKVIVQNSDGNILIINDGLIPGGGVEGDENNSSALKRELLEELGIEVTNQQELGSVIQHRNLIKRKYIVYGYSAVYKDKVTHPTPQNDREAHFSYDWYSLQDAEQLLRSSISKASDGFEKHKTSDMESTLFNLMTTQLFLDSFAESSKLVSERLPTTTNQ</sequence>
<keyword evidence="4" id="KW-1185">Reference proteome</keyword>